<dbReference type="GO" id="GO:0003690">
    <property type="term" value="F:double-stranded DNA binding"/>
    <property type="evidence" value="ECO:0007669"/>
    <property type="project" value="TreeGrafter"/>
</dbReference>
<reference evidence="2" key="1">
    <citation type="submission" date="2020-08" db="EMBL/GenBank/DDBJ databases">
        <title>Multicomponent nature underlies the extraordinary mechanical properties of spider dragline silk.</title>
        <authorList>
            <person name="Kono N."/>
            <person name="Nakamura H."/>
            <person name="Mori M."/>
            <person name="Yoshida Y."/>
            <person name="Ohtoshi R."/>
            <person name="Malay A.D."/>
            <person name="Moran D.A.P."/>
            <person name="Tomita M."/>
            <person name="Numata K."/>
            <person name="Arakawa K."/>
        </authorList>
    </citation>
    <scope>NUCLEOTIDE SEQUENCE</scope>
</reference>
<keyword evidence="3" id="KW-1185">Reference proteome</keyword>
<dbReference type="EMBL" id="BMAU01021369">
    <property type="protein sequence ID" value="GFY24125.1"/>
    <property type="molecule type" value="Genomic_DNA"/>
</dbReference>
<dbReference type="GO" id="GO:0015074">
    <property type="term" value="P:DNA integration"/>
    <property type="evidence" value="ECO:0007669"/>
    <property type="project" value="TreeGrafter"/>
</dbReference>
<protein>
    <submittedName>
        <fullName evidence="2">Histone-lysine N-methyltransferase SETMAR</fullName>
    </submittedName>
</protein>
<dbReference type="InterPro" id="IPR052709">
    <property type="entry name" value="Transposase-MT_Hybrid"/>
</dbReference>
<dbReference type="GO" id="GO:0006303">
    <property type="term" value="P:double-strand break repair via nonhomologous end joining"/>
    <property type="evidence" value="ECO:0007669"/>
    <property type="project" value="TreeGrafter"/>
</dbReference>
<dbReference type="GO" id="GO:0000014">
    <property type="term" value="F:single-stranded DNA endodeoxyribonuclease activity"/>
    <property type="evidence" value="ECO:0007669"/>
    <property type="project" value="TreeGrafter"/>
</dbReference>
<gene>
    <name evidence="2" type="primary">SETMAR</name>
    <name evidence="2" type="ORF">TNCV_1011781</name>
</gene>
<evidence type="ECO:0000313" key="3">
    <source>
        <dbReference type="Proteomes" id="UP000887159"/>
    </source>
</evidence>
<dbReference type="GO" id="GO:0042800">
    <property type="term" value="F:histone H3K4 methyltransferase activity"/>
    <property type="evidence" value="ECO:0007669"/>
    <property type="project" value="TreeGrafter"/>
</dbReference>
<dbReference type="Gene3D" id="1.10.10.1450">
    <property type="match status" value="1"/>
</dbReference>
<dbReference type="Gene3D" id="3.30.420.10">
    <property type="entry name" value="Ribonuclease H-like superfamily/Ribonuclease H"/>
    <property type="match status" value="1"/>
</dbReference>
<dbReference type="GO" id="GO:0035861">
    <property type="term" value="C:site of double-strand break"/>
    <property type="evidence" value="ECO:0007669"/>
    <property type="project" value="TreeGrafter"/>
</dbReference>
<dbReference type="GO" id="GO:0031297">
    <property type="term" value="P:replication fork processing"/>
    <property type="evidence" value="ECO:0007669"/>
    <property type="project" value="TreeGrafter"/>
</dbReference>
<dbReference type="AlphaFoldDB" id="A0A8X6VX69"/>
<dbReference type="GO" id="GO:0044774">
    <property type="term" value="P:mitotic DNA integrity checkpoint signaling"/>
    <property type="evidence" value="ECO:0007669"/>
    <property type="project" value="TreeGrafter"/>
</dbReference>
<comment type="caution">
    <text evidence="2">The sequence shown here is derived from an EMBL/GenBank/DDBJ whole genome shotgun (WGS) entry which is preliminary data.</text>
</comment>
<dbReference type="InterPro" id="IPR036397">
    <property type="entry name" value="RNaseH_sf"/>
</dbReference>
<organism evidence="2 3">
    <name type="scientific">Trichonephila clavipes</name>
    <name type="common">Golden silk orbweaver</name>
    <name type="synonym">Nephila clavipes</name>
    <dbReference type="NCBI Taxonomy" id="2585209"/>
    <lineage>
        <taxon>Eukaryota</taxon>
        <taxon>Metazoa</taxon>
        <taxon>Ecdysozoa</taxon>
        <taxon>Arthropoda</taxon>
        <taxon>Chelicerata</taxon>
        <taxon>Arachnida</taxon>
        <taxon>Araneae</taxon>
        <taxon>Araneomorphae</taxon>
        <taxon>Entelegynae</taxon>
        <taxon>Araneoidea</taxon>
        <taxon>Nephilidae</taxon>
        <taxon>Trichonephila</taxon>
    </lineage>
</organism>
<evidence type="ECO:0000313" key="2">
    <source>
        <dbReference type="EMBL" id="GFY24125.1"/>
    </source>
</evidence>
<dbReference type="GO" id="GO:0046975">
    <property type="term" value="F:histone H3K36 methyltransferase activity"/>
    <property type="evidence" value="ECO:0007669"/>
    <property type="project" value="TreeGrafter"/>
</dbReference>
<dbReference type="GO" id="GO:0003697">
    <property type="term" value="F:single-stranded DNA binding"/>
    <property type="evidence" value="ECO:0007669"/>
    <property type="project" value="TreeGrafter"/>
</dbReference>
<dbReference type="PANTHER" id="PTHR46060">
    <property type="entry name" value="MARINER MOS1 TRANSPOSASE-LIKE PROTEIN"/>
    <property type="match status" value="1"/>
</dbReference>
<dbReference type="GO" id="GO:0044547">
    <property type="term" value="F:DNA topoisomerase binding"/>
    <property type="evidence" value="ECO:0007669"/>
    <property type="project" value="TreeGrafter"/>
</dbReference>
<dbReference type="PANTHER" id="PTHR46060:SF2">
    <property type="entry name" value="HISTONE-LYSINE N-METHYLTRANSFERASE SETMAR"/>
    <property type="match status" value="1"/>
</dbReference>
<name>A0A8X6VX69_TRICX</name>
<dbReference type="InterPro" id="IPR041426">
    <property type="entry name" value="Mos1_HTH"/>
</dbReference>
<dbReference type="GO" id="GO:0000793">
    <property type="term" value="C:condensed chromosome"/>
    <property type="evidence" value="ECO:0007669"/>
    <property type="project" value="TreeGrafter"/>
</dbReference>
<proteinExistence type="predicted"/>
<dbReference type="Pfam" id="PF17906">
    <property type="entry name" value="HTH_48"/>
    <property type="match status" value="1"/>
</dbReference>
<accession>A0A8X6VX69</accession>
<evidence type="ECO:0000259" key="1">
    <source>
        <dbReference type="Pfam" id="PF17906"/>
    </source>
</evidence>
<dbReference type="GO" id="GO:0005634">
    <property type="term" value="C:nucleus"/>
    <property type="evidence" value="ECO:0007669"/>
    <property type="project" value="TreeGrafter"/>
</dbReference>
<dbReference type="Proteomes" id="UP000887159">
    <property type="component" value="Unassembled WGS sequence"/>
</dbReference>
<sequence>MEVNKEKIRYILLFFFDKGENASQAAEIVNAVYSADTVTANCGQFWFRRFPSGIFDVEDAPRTGWLFIENVDKITEIIEVDRHVSTRSPGAKYRPSNSFKPLAPNIKQSKLANRGGFVLHQDNDGLLTSVVTRQKLWELGWEVLTHPPYSPNLAPCDYHLFLALKNFLSDKKLGSREDCENRLLEFFTIKDQDSYEGGIMKLP</sequence>
<feature type="domain" description="Mos1 transposase HTH" evidence="1">
    <location>
        <begin position="5"/>
        <end position="53"/>
    </location>
</feature>
<dbReference type="GO" id="GO:0000729">
    <property type="term" value="P:DNA double-strand break processing"/>
    <property type="evidence" value="ECO:0007669"/>
    <property type="project" value="TreeGrafter"/>
</dbReference>